<sequence>MLWESNVYLFTTKLSSSLQYMNTYVFKCTTTYSYNFRNFVYKTLHGI</sequence>
<evidence type="ECO:0000313" key="2">
    <source>
        <dbReference type="Proteomes" id="UP000580250"/>
    </source>
</evidence>
<reference evidence="1 2" key="1">
    <citation type="submission" date="2020-08" db="EMBL/GenBank/DDBJ databases">
        <authorList>
            <person name="Koutsovoulos G."/>
            <person name="Danchin GJ E."/>
        </authorList>
    </citation>
    <scope>NUCLEOTIDE SEQUENCE [LARGE SCALE GENOMIC DNA]</scope>
</reference>
<organism evidence="1 2">
    <name type="scientific">Meloidogyne enterolobii</name>
    <name type="common">Root-knot nematode worm</name>
    <name type="synonym">Meloidogyne mayaguensis</name>
    <dbReference type="NCBI Taxonomy" id="390850"/>
    <lineage>
        <taxon>Eukaryota</taxon>
        <taxon>Metazoa</taxon>
        <taxon>Ecdysozoa</taxon>
        <taxon>Nematoda</taxon>
        <taxon>Chromadorea</taxon>
        <taxon>Rhabditida</taxon>
        <taxon>Tylenchina</taxon>
        <taxon>Tylenchomorpha</taxon>
        <taxon>Tylenchoidea</taxon>
        <taxon>Meloidogynidae</taxon>
        <taxon>Meloidogyninae</taxon>
        <taxon>Meloidogyne</taxon>
    </lineage>
</organism>
<dbReference type="EMBL" id="CAJEWN010000046">
    <property type="protein sequence ID" value="CAD2150498.1"/>
    <property type="molecule type" value="Genomic_DNA"/>
</dbReference>
<evidence type="ECO:0000313" key="1">
    <source>
        <dbReference type="EMBL" id="CAD2150498.1"/>
    </source>
</evidence>
<name>A0A6V7U9A3_MELEN</name>
<protein>
    <submittedName>
        <fullName evidence="1">Uncharacterized protein</fullName>
    </submittedName>
</protein>
<proteinExistence type="predicted"/>
<gene>
    <name evidence="1" type="ORF">MENT_LOCUS10040</name>
</gene>
<dbReference type="AlphaFoldDB" id="A0A6V7U9A3"/>
<comment type="caution">
    <text evidence="1">The sequence shown here is derived from an EMBL/GenBank/DDBJ whole genome shotgun (WGS) entry which is preliminary data.</text>
</comment>
<dbReference type="Proteomes" id="UP000580250">
    <property type="component" value="Unassembled WGS sequence"/>
</dbReference>
<accession>A0A6V7U9A3</accession>